<reference evidence="1 2" key="1">
    <citation type="submission" date="2018-10" db="EMBL/GenBank/DDBJ databases">
        <title>Genomic Encyclopedia of Archaeal and Bacterial Type Strains, Phase II (KMG-II): from individual species to whole genera.</title>
        <authorList>
            <person name="Goeker M."/>
        </authorList>
    </citation>
    <scope>NUCLEOTIDE SEQUENCE [LARGE SCALE GENOMIC DNA]</scope>
    <source>
        <strain evidence="1 2">DSM 19624</strain>
    </source>
</reference>
<dbReference type="Proteomes" id="UP000273898">
    <property type="component" value="Unassembled WGS sequence"/>
</dbReference>
<name>A0A497XMM2_9SPHI</name>
<protein>
    <submittedName>
        <fullName evidence="1">Uncharacterized protein</fullName>
    </submittedName>
</protein>
<evidence type="ECO:0000313" key="1">
    <source>
        <dbReference type="EMBL" id="RLJ69199.1"/>
    </source>
</evidence>
<evidence type="ECO:0000313" key="2">
    <source>
        <dbReference type="Proteomes" id="UP000273898"/>
    </source>
</evidence>
<organism evidence="1 2">
    <name type="scientific">Pedobacter alluvionis</name>
    <dbReference type="NCBI Taxonomy" id="475253"/>
    <lineage>
        <taxon>Bacteria</taxon>
        <taxon>Pseudomonadati</taxon>
        <taxon>Bacteroidota</taxon>
        <taxon>Sphingobacteriia</taxon>
        <taxon>Sphingobacteriales</taxon>
        <taxon>Sphingobacteriaceae</taxon>
        <taxon>Pedobacter</taxon>
    </lineage>
</organism>
<gene>
    <name evidence="1" type="ORF">BCL90_5294</name>
</gene>
<dbReference type="EMBL" id="RCCK01000018">
    <property type="protein sequence ID" value="RLJ69199.1"/>
    <property type="molecule type" value="Genomic_DNA"/>
</dbReference>
<dbReference type="AlphaFoldDB" id="A0A497XMM2"/>
<sequence length="65" mass="7579">MKIFVILIALSFGLTARSQHSLNHIIANAKPITLPFSTSNEWLKRWYLDIKWTNQNILTPSRQKI</sequence>
<accession>A0A497XMM2</accession>
<comment type="caution">
    <text evidence="1">The sequence shown here is derived from an EMBL/GenBank/DDBJ whole genome shotgun (WGS) entry which is preliminary data.</text>
</comment>
<proteinExistence type="predicted"/>